<accession>A0A0D2L6E7</accession>
<dbReference type="Proteomes" id="UP000054270">
    <property type="component" value="Unassembled WGS sequence"/>
</dbReference>
<keyword evidence="3" id="KW-1185">Reference proteome</keyword>
<dbReference type="OrthoDB" id="3267806at2759"/>
<organism evidence="2 3">
    <name type="scientific">Hypholoma sublateritium (strain FD-334 SS-4)</name>
    <dbReference type="NCBI Taxonomy" id="945553"/>
    <lineage>
        <taxon>Eukaryota</taxon>
        <taxon>Fungi</taxon>
        <taxon>Dikarya</taxon>
        <taxon>Basidiomycota</taxon>
        <taxon>Agaricomycotina</taxon>
        <taxon>Agaricomycetes</taxon>
        <taxon>Agaricomycetidae</taxon>
        <taxon>Agaricales</taxon>
        <taxon>Agaricineae</taxon>
        <taxon>Strophariaceae</taxon>
        <taxon>Hypholoma</taxon>
    </lineage>
</organism>
<dbReference type="EMBL" id="KN817549">
    <property type="protein sequence ID" value="KJA22522.1"/>
    <property type="molecule type" value="Genomic_DNA"/>
</dbReference>
<dbReference type="STRING" id="945553.A0A0D2L6E7"/>
<feature type="transmembrane region" description="Helical" evidence="1">
    <location>
        <begin position="6"/>
        <end position="28"/>
    </location>
</feature>
<evidence type="ECO:0000256" key="1">
    <source>
        <dbReference type="SAM" id="Phobius"/>
    </source>
</evidence>
<feature type="transmembrane region" description="Helical" evidence="1">
    <location>
        <begin position="85"/>
        <end position="104"/>
    </location>
</feature>
<feature type="transmembrane region" description="Helical" evidence="1">
    <location>
        <begin position="116"/>
        <end position="141"/>
    </location>
</feature>
<feature type="transmembrane region" description="Helical" evidence="1">
    <location>
        <begin position="233"/>
        <end position="252"/>
    </location>
</feature>
<sequence>MELLGTFLAAVAFGIIVVLVVSTIQVLLGDTCIYGKPMRTTLLCYIFFMLLLALLASVQQIAFVIRRVLVLPGAATTSSASPPQLHQTFALPFCIWGADAFLIWRCTLLYKGISRVWTVLLFLLLFIVSICSLGTGILFFFSERFISTRLYNLPTILAVSSSGLVNITLRTVIIGRIVYHQQYIRKAMGVHYASIYTKIISMCVESCLMTSFCGAVFLGLYFSNDHRRELASVVPLTLFPHTCVITPLLLIYRAAKGRSITDLAISGPITASTIARSDEDAKEGMEFSNHVSIGSTGMLSSFTSSLPSTDVDRYAHENAEKGQRL</sequence>
<evidence type="ECO:0000313" key="2">
    <source>
        <dbReference type="EMBL" id="KJA22522.1"/>
    </source>
</evidence>
<name>A0A0D2L6E7_HYPSF</name>
<feature type="transmembrane region" description="Helical" evidence="1">
    <location>
        <begin position="153"/>
        <end position="179"/>
    </location>
</feature>
<feature type="transmembrane region" description="Helical" evidence="1">
    <location>
        <begin position="199"/>
        <end position="221"/>
    </location>
</feature>
<dbReference type="AlphaFoldDB" id="A0A0D2L6E7"/>
<keyword evidence="1" id="KW-0472">Membrane</keyword>
<proteinExistence type="predicted"/>
<gene>
    <name evidence="2" type="ORF">HYPSUDRAFT_40906</name>
</gene>
<evidence type="ECO:0000313" key="3">
    <source>
        <dbReference type="Proteomes" id="UP000054270"/>
    </source>
</evidence>
<feature type="transmembrane region" description="Helical" evidence="1">
    <location>
        <begin position="40"/>
        <end position="65"/>
    </location>
</feature>
<keyword evidence="1" id="KW-0812">Transmembrane</keyword>
<reference evidence="3" key="1">
    <citation type="submission" date="2014-04" db="EMBL/GenBank/DDBJ databases">
        <title>Evolutionary Origins and Diversification of the Mycorrhizal Mutualists.</title>
        <authorList>
            <consortium name="DOE Joint Genome Institute"/>
            <consortium name="Mycorrhizal Genomics Consortium"/>
            <person name="Kohler A."/>
            <person name="Kuo A."/>
            <person name="Nagy L.G."/>
            <person name="Floudas D."/>
            <person name="Copeland A."/>
            <person name="Barry K.W."/>
            <person name="Cichocki N."/>
            <person name="Veneault-Fourrey C."/>
            <person name="LaButti K."/>
            <person name="Lindquist E.A."/>
            <person name="Lipzen A."/>
            <person name="Lundell T."/>
            <person name="Morin E."/>
            <person name="Murat C."/>
            <person name="Riley R."/>
            <person name="Ohm R."/>
            <person name="Sun H."/>
            <person name="Tunlid A."/>
            <person name="Henrissat B."/>
            <person name="Grigoriev I.V."/>
            <person name="Hibbett D.S."/>
            <person name="Martin F."/>
        </authorList>
    </citation>
    <scope>NUCLEOTIDE SEQUENCE [LARGE SCALE GENOMIC DNA]</scope>
    <source>
        <strain evidence="3">FD-334 SS-4</strain>
    </source>
</reference>
<protein>
    <submittedName>
        <fullName evidence="2">Uncharacterized protein</fullName>
    </submittedName>
</protein>
<keyword evidence="1" id="KW-1133">Transmembrane helix</keyword>